<comment type="caution">
    <text evidence="6">The sequence shown here is derived from an EMBL/GenBank/DDBJ whole genome shotgun (WGS) entry which is preliminary data.</text>
</comment>
<name>A0A7W7K4X0_9SPHN</name>
<dbReference type="PANTHER" id="PTHR30168:SF0">
    <property type="entry name" value="INNER MEMBRANE PROTEIN"/>
    <property type="match status" value="1"/>
</dbReference>
<evidence type="ECO:0000256" key="4">
    <source>
        <dbReference type="ARBA" id="ARBA00023136"/>
    </source>
</evidence>
<reference evidence="6 7" key="1">
    <citation type="submission" date="2020-08" db="EMBL/GenBank/DDBJ databases">
        <title>Functional genomics of gut bacteria from endangered species of beetles.</title>
        <authorList>
            <person name="Carlos-Shanley C."/>
        </authorList>
    </citation>
    <scope>NUCLEOTIDE SEQUENCE [LARGE SCALE GENOMIC DNA]</scope>
    <source>
        <strain evidence="6 7">S00224</strain>
    </source>
</reference>
<keyword evidence="6" id="KW-0378">Hydrolase</keyword>
<proteinExistence type="predicted"/>
<keyword evidence="6" id="KW-0482">Metalloprotease</keyword>
<dbReference type="PANTHER" id="PTHR30168">
    <property type="entry name" value="PUTATIVE MEMBRANE PROTEIN YPFJ"/>
    <property type="match status" value="1"/>
</dbReference>
<evidence type="ECO:0000256" key="2">
    <source>
        <dbReference type="ARBA" id="ARBA00022692"/>
    </source>
</evidence>
<dbReference type="Pfam" id="PF04228">
    <property type="entry name" value="Zn_peptidase"/>
    <property type="match status" value="1"/>
</dbReference>
<evidence type="ECO:0000313" key="6">
    <source>
        <dbReference type="EMBL" id="MBB4840688.1"/>
    </source>
</evidence>
<dbReference type="GO" id="GO:0006508">
    <property type="term" value="P:proteolysis"/>
    <property type="evidence" value="ECO:0007669"/>
    <property type="project" value="UniProtKB-KW"/>
</dbReference>
<dbReference type="Proteomes" id="UP000575241">
    <property type="component" value="Unassembled WGS sequence"/>
</dbReference>
<accession>A0A7W7K4X0</accession>
<sequence>MRLDDIDPTDHAQDLGSGGGGGGGGFGLLGLLPLLLGRGMGCGSIAIIGLIAIAYFAMSGGGGGMLGSTGGGSTGQSPTAGQSGRQVCQGDLRLESCRVMKLADDTWATIFKESNAQYRPATIKFYQGNVQSGCGAASSAVGPFYCPADDGVYLDTSFFQELEQRFGAKGDFARDYVIAHEMGHHIQNLLGTSDKVSRLQARASQAEGNALSVRLELQADCYAGVWAARNKDRIEPGDIEEGMTAANAIGDDTLQRQMQGTVVPESFTHGTSAQRMAWLKKGLETGDPGQCDTFSGNI</sequence>
<dbReference type="GO" id="GO:0008237">
    <property type="term" value="F:metallopeptidase activity"/>
    <property type="evidence" value="ECO:0007669"/>
    <property type="project" value="UniProtKB-KW"/>
</dbReference>
<dbReference type="RefSeq" id="WP_184169127.1">
    <property type="nucleotide sequence ID" value="NZ_JACHLN010000003.1"/>
</dbReference>
<dbReference type="EMBL" id="JACHLN010000003">
    <property type="protein sequence ID" value="MBB4840688.1"/>
    <property type="molecule type" value="Genomic_DNA"/>
</dbReference>
<gene>
    <name evidence="6" type="ORF">HNP52_003780</name>
</gene>
<dbReference type="InterPro" id="IPR007343">
    <property type="entry name" value="Uncharacterised_pept_Zn_put"/>
</dbReference>
<organism evidence="6 7">
    <name type="scientific">Sphingomonas kyeonggiensis</name>
    <dbReference type="NCBI Taxonomy" id="1268553"/>
    <lineage>
        <taxon>Bacteria</taxon>
        <taxon>Pseudomonadati</taxon>
        <taxon>Pseudomonadota</taxon>
        <taxon>Alphaproteobacteria</taxon>
        <taxon>Sphingomonadales</taxon>
        <taxon>Sphingomonadaceae</taxon>
        <taxon>Sphingomonas</taxon>
    </lineage>
</organism>
<keyword evidence="3 5" id="KW-1133">Transmembrane helix</keyword>
<keyword evidence="6" id="KW-0645">Protease</keyword>
<evidence type="ECO:0000256" key="1">
    <source>
        <dbReference type="ARBA" id="ARBA00004167"/>
    </source>
</evidence>
<dbReference type="AlphaFoldDB" id="A0A7W7K4X0"/>
<keyword evidence="2 5" id="KW-0812">Transmembrane</keyword>
<keyword evidence="4 5" id="KW-0472">Membrane</keyword>
<evidence type="ECO:0000256" key="5">
    <source>
        <dbReference type="SAM" id="Phobius"/>
    </source>
</evidence>
<comment type="subcellular location">
    <subcellularLocation>
        <location evidence="1">Membrane</location>
        <topology evidence="1">Single-pass membrane protein</topology>
    </subcellularLocation>
</comment>
<evidence type="ECO:0000256" key="3">
    <source>
        <dbReference type="ARBA" id="ARBA00022989"/>
    </source>
</evidence>
<keyword evidence="7" id="KW-1185">Reference proteome</keyword>
<protein>
    <submittedName>
        <fullName evidence="6">Putative metalloprotease</fullName>
    </submittedName>
</protein>
<evidence type="ECO:0000313" key="7">
    <source>
        <dbReference type="Proteomes" id="UP000575241"/>
    </source>
</evidence>
<feature type="transmembrane region" description="Helical" evidence="5">
    <location>
        <begin position="35"/>
        <end position="58"/>
    </location>
</feature>
<dbReference type="GO" id="GO:0016020">
    <property type="term" value="C:membrane"/>
    <property type="evidence" value="ECO:0007669"/>
    <property type="project" value="UniProtKB-SubCell"/>
</dbReference>